<gene>
    <name evidence="3" type="ORF">SLNSH_23495</name>
</gene>
<dbReference type="AlphaFoldDB" id="A0A2T1HLL3"/>
<organism evidence="3 4">
    <name type="scientific">Alsobacter soli</name>
    <dbReference type="NCBI Taxonomy" id="2109933"/>
    <lineage>
        <taxon>Bacteria</taxon>
        <taxon>Pseudomonadati</taxon>
        <taxon>Pseudomonadota</taxon>
        <taxon>Alphaproteobacteria</taxon>
        <taxon>Hyphomicrobiales</taxon>
        <taxon>Alsobacteraceae</taxon>
        <taxon>Alsobacter</taxon>
    </lineage>
</organism>
<evidence type="ECO:0000256" key="1">
    <source>
        <dbReference type="SAM" id="SignalP"/>
    </source>
</evidence>
<evidence type="ECO:0000259" key="2">
    <source>
        <dbReference type="Pfam" id="PF05229"/>
    </source>
</evidence>
<sequence>MSLRTLLFLATLLLTGAPAVAQNCSMMVQPLTFQVYNASDPVHMAINTRAEVACSQGRPGAAMRLCLVTRPKPVAGGGALTFTDPGAVLNFDASGAAKATIETRAQLIGRMQGANGNRDTQPIGDYLGLALADLPGGCSPTAPAVGFASGFVTFAFSTICSAGVDAPMDFGLLDSKAVRILGQARIWALCSAGTAYQIFLYSALANARSPTQRKMTSGPNGILYGLYKDSGCLQPWGWTRDVDTVAAVGTGDRQRYTVYGCIFPKGQSVPPGTYKDTVSITIAY</sequence>
<dbReference type="InterPro" id="IPR053167">
    <property type="entry name" value="Spore_coat_component"/>
</dbReference>
<dbReference type="SMART" id="SM00972">
    <property type="entry name" value="SCPU"/>
    <property type="match status" value="1"/>
</dbReference>
<dbReference type="Pfam" id="PF05229">
    <property type="entry name" value="SCPU"/>
    <property type="match status" value="1"/>
</dbReference>
<keyword evidence="4" id="KW-1185">Reference proteome</keyword>
<dbReference type="InterPro" id="IPR007893">
    <property type="entry name" value="Spore_coat_U/FanG"/>
</dbReference>
<dbReference type="RefSeq" id="WP_106340605.1">
    <property type="nucleotide sequence ID" value="NZ_PVZS01000050.1"/>
</dbReference>
<feature type="domain" description="Spore coat protein U/FanG" evidence="2">
    <location>
        <begin position="153"/>
        <end position="281"/>
    </location>
</feature>
<dbReference type="PANTHER" id="PTHR37089:SF4">
    <property type="entry name" value="EXPORTED PROTEIN"/>
    <property type="match status" value="1"/>
</dbReference>
<protein>
    <recommendedName>
        <fullName evidence="2">Spore coat protein U/FanG domain-containing protein</fullName>
    </recommendedName>
</protein>
<feature type="chain" id="PRO_5015585372" description="Spore coat protein U/FanG domain-containing protein" evidence="1">
    <location>
        <begin position="22"/>
        <end position="284"/>
    </location>
</feature>
<dbReference type="OrthoDB" id="7478692at2"/>
<reference evidence="4" key="1">
    <citation type="submission" date="2018-03" db="EMBL/GenBank/DDBJ databases">
        <authorList>
            <person name="Sun L."/>
            <person name="Liu H."/>
            <person name="Chen W."/>
            <person name="Huang K."/>
            <person name="Liu W."/>
            <person name="Gao X."/>
        </authorList>
    </citation>
    <scope>NUCLEOTIDE SEQUENCE [LARGE SCALE GENOMIC DNA]</scope>
    <source>
        <strain evidence="4">SH9</strain>
    </source>
</reference>
<accession>A0A2T1HLL3</accession>
<dbReference type="EMBL" id="PVZS01000050">
    <property type="protein sequence ID" value="PSC02540.1"/>
    <property type="molecule type" value="Genomic_DNA"/>
</dbReference>
<evidence type="ECO:0000313" key="3">
    <source>
        <dbReference type="EMBL" id="PSC02540.1"/>
    </source>
</evidence>
<name>A0A2T1HLL3_9HYPH</name>
<keyword evidence="1" id="KW-0732">Signal</keyword>
<proteinExistence type="predicted"/>
<dbReference type="PANTHER" id="PTHR37089">
    <property type="entry name" value="PROTEIN U-RELATED"/>
    <property type="match status" value="1"/>
</dbReference>
<dbReference type="Proteomes" id="UP000239772">
    <property type="component" value="Unassembled WGS sequence"/>
</dbReference>
<feature type="signal peptide" evidence="1">
    <location>
        <begin position="1"/>
        <end position="21"/>
    </location>
</feature>
<comment type="caution">
    <text evidence="3">The sequence shown here is derived from an EMBL/GenBank/DDBJ whole genome shotgun (WGS) entry which is preliminary data.</text>
</comment>
<evidence type="ECO:0000313" key="4">
    <source>
        <dbReference type="Proteomes" id="UP000239772"/>
    </source>
</evidence>